<sequence length="174" mass="20374">MDEIKLAKKAMHGNVNAYGQLIEMHKLYLYRTAYLYAKNEDAALDIVSDCVVKAFSSIKTMKEPKYFKTWLTRILINASKDYFRSHKDQVPYDDLPLSAPEGEVSLEEKWDLYAAIDILPEKYRNVILLKYFDDLKVNEIADILDIPEGSVKAYLSRGREELRKYLKEDYIYVQ</sequence>
<evidence type="ECO:0000256" key="2">
    <source>
        <dbReference type="ARBA" id="ARBA00023015"/>
    </source>
</evidence>
<dbReference type="InterPro" id="IPR036388">
    <property type="entry name" value="WH-like_DNA-bd_sf"/>
</dbReference>
<keyword evidence="3" id="KW-0731">Sigma factor</keyword>
<keyword evidence="8" id="KW-1185">Reference proteome</keyword>
<proteinExistence type="inferred from homology"/>
<dbReference type="Gene3D" id="1.10.1740.10">
    <property type="match status" value="1"/>
</dbReference>
<dbReference type="InterPro" id="IPR007627">
    <property type="entry name" value="RNA_pol_sigma70_r2"/>
</dbReference>
<dbReference type="RefSeq" id="WP_027292974.1">
    <property type="nucleotide sequence ID" value="NZ_CABMJZ010000067.1"/>
</dbReference>
<dbReference type="CDD" id="cd06171">
    <property type="entry name" value="Sigma70_r4"/>
    <property type="match status" value="1"/>
</dbReference>
<evidence type="ECO:0000256" key="4">
    <source>
        <dbReference type="ARBA" id="ARBA00023163"/>
    </source>
</evidence>
<dbReference type="InterPro" id="IPR039425">
    <property type="entry name" value="RNA_pol_sigma-70-like"/>
</dbReference>
<dbReference type="InterPro" id="IPR013324">
    <property type="entry name" value="RNA_pol_sigma_r3/r4-like"/>
</dbReference>
<dbReference type="PANTHER" id="PTHR43133:SF51">
    <property type="entry name" value="RNA POLYMERASE SIGMA FACTOR"/>
    <property type="match status" value="1"/>
</dbReference>
<evidence type="ECO:0000259" key="5">
    <source>
        <dbReference type="Pfam" id="PF04542"/>
    </source>
</evidence>
<dbReference type="Pfam" id="PF04542">
    <property type="entry name" value="Sigma70_r2"/>
    <property type="match status" value="1"/>
</dbReference>
<evidence type="ECO:0000259" key="6">
    <source>
        <dbReference type="Pfam" id="PF08281"/>
    </source>
</evidence>
<dbReference type="Pfam" id="PF08281">
    <property type="entry name" value="Sigma70_r4_2"/>
    <property type="match status" value="1"/>
</dbReference>
<organism evidence="7 8">
    <name type="scientific">Robinsoniella peoriensis</name>
    <dbReference type="NCBI Taxonomy" id="180332"/>
    <lineage>
        <taxon>Bacteria</taxon>
        <taxon>Bacillati</taxon>
        <taxon>Bacillota</taxon>
        <taxon>Clostridia</taxon>
        <taxon>Lachnospirales</taxon>
        <taxon>Lachnospiraceae</taxon>
        <taxon>Robinsoniella</taxon>
    </lineage>
</organism>
<evidence type="ECO:0000313" key="8">
    <source>
        <dbReference type="Proteomes" id="UP000306509"/>
    </source>
</evidence>
<dbReference type="PANTHER" id="PTHR43133">
    <property type="entry name" value="RNA POLYMERASE ECF-TYPE SIGMA FACTO"/>
    <property type="match status" value="1"/>
</dbReference>
<dbReference type="GO" id="GO:0003677">
    <property type="term" value="F:DNA binding"/>
    <property type="evidence" value="ECO:0007669"/>
    <property type="project" value="InterPro"/>
</dbReference>
<feature type="domain" description="RNA polymerase sigma factor 70 region 4 type 2" evidence="6">
    <location>
        <begin position="111"/>
        <end position="162"/>
    </location>
</feature>
<dbReference type="SUPFAM" id="SSF88659">
    <property type="entry name" value="Sigma3 and sigma4 domains of RNA polymerase sigma factors"/>
    <property type="match status" value="1"/>
</dbReference>
<accession>A0A4U8QGJ7</accession>
<keyword evidence="4" id="KW-0804">Transcription</keyword>
<evidence type="ECO:0000256" key="3">
    <source>
        <dbReference type="ARBA" id="ARBA00023082"/>
    </source>
</evidence>
<dbReference type="AlphaFoldDB" id="A0A4U8QGJ7"/>
<feature type="domain" description="RNA polymerase sigma-70 region 2" evidence="5">
    <location>
        <begin position="21"/>
        <end position="87"/>
    </location>
</feature>
<dbReference type="InterPro" id="IPR014300">
    <property type="entry name" value="RNA_pol_sigma-V"/>
</dbReference>
<dbReference type="GO" id="GO:0006352">
    <property type="term" value="P:DNA-templated transcription initiation"/>
    <property type="evidence" value="ECO:0007669"/>
    <property type="project" value="InterPro"/>
</dbReference>
<gene>
    <name evidence="7" type="primary">sigV_2</name>
    <name evidence="7" type="ORF">DSM106044_02352</name>
</gene>
<dbReference type="NCBIfam" id="TIGR02954">
    <property type="entry name" value="Sig70_famx3"/>
    <property type="match status" value="1"/>
</dbReference>
<evidence type="ECO:0000256" key="1">
    <source>
        <dbReference type="ARBA" id="ARBA00010641"/>
    </source>
</evidence>
<keyword evidence="2" id="KW-0805">Transcription regulation</keyword>
<dbReference type="STRING" id="180332.GCA_000797495_00056"/>
<dbReference type="NCBIfam" id="TIGR02937">
    <property type="entry name" value="sigma70-ECF"/>
    <property type="match status" value="1"/>
</dbReference>
<comment type="caution">
    <text evidence="7">The sequence shown here is derived from an EMBL/GenBank/DDBJ whole genome shotgun (WGS) entry which is preliminary data.</text>
</comment>
<dbReference type="GO" id="GO:0016987">
    <property type="term" value="F:sigma factor activity"/>
    <property type="evidence" value="ECO:0007669"/>
    <property type="project" value="UniProtKB-KW"/>
</dbReference>
<dbReference type="EMBL" id="QGQD01000047">
    <property type="protein sequence ID" value="TLD00776.1"/>
    <property type="molecule type" value="Genomic_DNA"/>
</dbReference>
<reference evidence="7 8" key="1">
    <citation type="journal article" date="2019" name="Anaerobe">
        <title>Detection of Robinsoniella peoriensis in multiple bone samples of a trauma patient.</title>
        <authorList>
            <person name="Schrottner P."/>
            <person name="Hartwich K."/>
            <person name="Bunk B."/>
            <person name="Schober I."/>
            <person name="Helbig S."/>
            <person name="Rudolph W.W."/>
            <person name="Gunzer F."/>
        </authorList>
    </citation>
    <scope>NUCLEOTIDE SEQUENCE [LARGE SCALE GENOMIC DNA]</scope>
    <source>
        <strain evidence="7 8">DSM 106044</strain>
    </source>
</reference>
<dbReference type="InterPro" id="IPR013249">
    <property type="entry name" value="RNA_pol_sigma70_r4_t2"/>
</dbReference>
<dbReference type="InterPro" id="IPR013325">
    <property type="entry name" value="RNA_pol_sigma_r2"/>
</dbReference>
<dbReference type="Gene3D" id="1.10.10.10">
    <property type="entry name" value="Winged helix-like DNA-binding domain superfamily/Winged helix DNA-binding domain"/>
    <property type="match status" value="1"/>
</dbReference>
<comment type="similarity">
    <text evidence="1">Belongs to the sigma-70 factor family. ECF subfamily.</text>
</comment>
<protein>
    <submittedName>
        <fullName evidence="7">RNA polymerase sigma factor SigV</fullName>
    </submittedName>
</protein>
<name>A0A4U8QGJ7_9FIRM</name>
<evidence type="ECO:0000313" key="7">
    <source>
        <dbReference type="EMBL" id="TLD00776.1"/>
    </source>
</evidence>
<dbReference type="InterPro" id="IPR014284">
    <property type="entry name" value="RNA_pol_sigma-70_dom"/>
</dbReference>
<dbReference type="SUPFAM" id="SSF88946">
    <property type="entry name" value="Sigma2 domain of RNA polymerase sigma factors"/>
    <property type="match status" value="1"/>
</dbReference>
<dbReference type="Proteomes" id="UP000306509">
    <property type="component" value="Unassembled WGS sequence"/>
</dbReference>